<dbReference type="Gene3D" id="2.70.70.10">
    <property type="entry name" value="Glucose Permease (Domain IIA)"/>
    <property type="match status" value="1"/>
</dbReference>
<sequence>MREEKKPKAPSQKNKSTKSNWFWPSIYASFALLFVGMVWGYNALTKPDAGEQAAVDKEKPQDEVTLETNAANEQLKYPFDEELLDQVAIIQDFYDAKADAASRENALLVFKQTYVTNEGVSIAVDGKPFEVVAAMSGKVEEIVSDPFKGSEIVISHKDGLKTIYRSVTGILVKEGDEIQQGEALAMTAENEWNPQAGVHLHFEVQKDDVAVNPRSFLAF</sequence>
<proteinExistence type="predicted"/>
<dbReference type="EMBL" id="JACSQY010000010">
    <property type="protein sequence ID" value="MBD7909159.1"/>
    <property type="molecule type" value="Genomic_DNA"/>
</dbReference>
<comment type="caution">
    <text evidence="3">The sequence shown here is derived from an EMBL/GenBank/DDBJ whole genome shotgun (WGS) entry which is preliminary data.</text>
</comment>
<dbReference type="RefSeq" id="WP_191691079.1">
    <property type="nucleotide sequence ID" value="NZ_JACSQY010000010.1"/>
</dbReference>
<dbReference type="InterPro" id="IPR011055">
    <property type="entry name" value="Dup_hybrid_motif"/>
</dbReference>
<keyword evidence="1" id="KW-0472">Membrane</keyword>
<accession>A0ABR8PM70</accession>
<feature type="transmembrane region" description="Helical" evidence="1">
    <location>
        <begin position="21"/>
        <end position="41"/>
    </location>
</feature>
<dbReference type="PANTHER" id="PTHR21666:SF291">
    <property type="entry name" value="STAGE II SPORULATION PROTEIN Q"/>
    <property type="match status" value="1"/>
</dbReference>
<evidence type="ECO:0000313" key="3">
    <source>
        <dbReference type="EMBL" id="MBD7909159.1"/>
    </source>
</evidence>
<evidence type="ECO:0000256" key="1">
    <source>
        <dbReference type="SAM" id="Phobius"/>
    </source>
</evidence>
<reference evidence="3 4" key="1">
    <citation type="submission" date="2020-08" db="EMBL/GenBank/DDBJ databases">
        <title>A Genomic Blueprint of the Chicken Gut Microbiome.</title>
        <authorList>
            <person name="Gilroy R."/>
            <person name="Ravi A."/>
            <person name="Getino M."/>
            <person name="Pursley I."/>
            <person name="Horton D.L."/>
            <person name="Alikhan N.-F."/>
            <person name="Baker D."/>
            <person name="Gharbi K."/>
            <person name="Hall N."/>
            <person name="Watson M."/>
            <person name="Adriaenssens E.M."/>
            <person name="Foster-Nyarko E."/>
            <person name="Jarju S."/>
            <person name="Secka A."/>
            <person name="Antonio M."/>
            <person name="Oren A."/>
            <person name="Chaudhuri R."/>
            <person name="La Ragione R.M."/>
            <person name="Hildebrand F."/>
            <person name="Pallen M.J."/>
        </authorList>
    </citation>
    <scope>NUCLEOTIDE SEQUENCE [LARGE SCALE GENOMIC DNA]</scope>
    <source>
        <strain evidence="3 4">Sa3CUA8</strain>
    </source>
</reference>
<evidence type="ECO:0000259" key="2">
    <source>
        <dbReference type="Pfam" id="PF01551"/>
    </source>
</evidence>
<organism evidence="3 4">
    <name type="scientific">Sporosarcina gallistercoris</name>
    <dbReference type="NCBI Taxonomy" id="2762245"/>
    <lineage>
        <taxon>Bacteria</taxon>
        <taxon>Bacillati</taxon>
        <taxon>Bacillota</taxon>
        <taxon>Bacilli</taxon>
        <taxon>Bacillales</taxon>
        <taxon>Caryophanaceae</taxon>
        <taxon>Sporosarcina</taxon>
    </lineage>
</organism>
<dbReference type="InterPro" id="IPR016047">
    <property type="entry name" value="M23ase_b-sheet_dom"/>
</dbReference>
<keyword evidence="4" id="KW-1185">Reference proteome</keyword>
<keyword evidence="1" id="KW-0812">Transmembrane</keyword>
<evidence type="ECO:0000313" key="4">
    <source>
        <dbReference type="Proteomes" id="UP000659496"/>
    </source>
</evidence>
<dbReference type="Pfam" id="PF01551">
    <property type="entry name" value="Peptidase_M23"/>
    <property type="match status" value="1"/>
</dbReference>
<protein>
    <submittedName>
        <fullName evidence="3">M23 family metallopeptidase</fullName>
    </submittedName>
</protein>
<dbReference type="CDD" id="cd12797">
    <property type="entry name" value="M23_peptidase"/>
    <property type="match status" value="1"/>
</dbReference>
<dbReference type="PANTHER" id="PTHR21666">
    <property type="entry name" value="PEPTIDASE-RELATED"/>
    <property type="match status" value="1"/>
</dbReference>
<dbReference type="SUPFAM" id="SSF51261">
    <property type="entry name" value="Duplicated hybrid motif"/>
    <property type="match status" value="1"/>
</dbReference>
<name>A0ABR8PM70_9BACL</name>
<dbReference type="InterPro" id="IPR050570">
    <property type="entry name" value="Cell_wall_metabolism_enzyme"/>
</dbReference>
<keyword evidence="1" id="KW-1133">Transmembrane helix</keyword>
<gene>
    <name evidence="3" type="ORF">H9659_12560</name>
</gene>
<dbReference type="Proteomes" id="UP000659496">
    <property type="component" value="Unassembled WGS sequence"/>
</dbReference>
<feature type="domain" description="M23ase beta-sheet core" evidence="2">
    <location>
        <begin position="117"/>
        <end position="213"/>
    </location>
</feature>